<name>A0A448ZQB9_9STRA</name>
<keyword evidence="4" id="KW-0496">Mitochondrion</keyword>
<evidence type="ECO:0000256" key="7">
    <source>
        <dbReference type="SAM" id="Phobius"/>
    </source>
</evidence>
<evidence type="ECO:0000256" key="6">
    <source>
        <dbReference type="SAM" id="MobiDB-lite"/>
    </source>
</evidence>
<sequence length="1106" mass="123110">MVATKLSEVAGKGWRSLDATTTGGKNERGESNRKSSGNVSSSSSYLESASESLQQAGESAYSGITSAISTLPTLWKAETSAATKNNIGLKQTDSDDVLSSSSVSAGSGLSSQRRRGSVTLLSPNLLKMIHNPYIGVRGGGRQHKAKAPNESMDAVRKLLYVVDDNKNNRPSIVAGGVARPTEMPQSPQLTPFSDASPLPFSEAYDSTHTPRRRNSNTNSYNSDMQYERSQVQSLLSHELTTIDSMRSKEEDFGEELPLEAVEKELDQQAEQAEASGGKTAQKDHPFSSSYSASPEETASQLTEGTLRAMRDLALDEAVELHASLKYWSDRWERPIFSWFVAGPMVWFGLNAKKNHHQSSQNASRYSMIGGGGYDHAVMVGQKVSQIQAVLARRLSAIGELQQHLLRAGWQRGVAQWGFLGEGGDWAAVAGADGRMTDHDSVEQSFEDDGDDDDVGAGDEGTEQGLQHYHGDADSFLDQEFLSPENESLDGASSYQNYNQNSRYRPQLRREYSEASVGSVGMHFDVAPPPPDFTTPRRRNSSMIESRRKQGSLYYTNLTVRKRKGGRIHTDNPALAEWSVDAMALIRSQLSRAASGKIALPCAENWPFEFAPASHPSAVAQDDKTIHYAPTDTGLPAWVAMKSVPSRTRKRICTTSSYPILENEYDDQRPRNVDFPKIGAECFDDPPVGTEETNPSKHHSVSSPDLKEPLLRKRRSPTQQQNRQRLLSSSPNSCVAENSVLSISDLPLMMNEVSALLDVMEDIIDVQRARRLQKLKPPPWWRQNWFLVAMVPPSVAYLVYNNAVGKRRAWNLVKFAAQKILDFAREHVVLPCVALYEEITTGPDSISDHKARDTVIETLKKMIRSWLDETYPEMLEAEKERLSDAMDITLVEQAKEESMKSVYNMNSVIRMSFIEAQFIKKEMMNALVAMDEMQASTNFNMNLAAITPFVLLMWTVKKISVFVFYTTFKWGKSRRETYRSFLDALTEIERLLIMRSNPPAPPPAIGGPETARGSGCTYRHHEPHALPAIGDCVLGSDDLGMLMLHVHELRTILWQERRRFSQTALRSVSEDLAELSGERGAVSVRQQLLIVERMNRAYGFLKQGAMD</sequence>
<dbReference type="PANTHER" id="PTHR28234">
    <property type="entry name" value="NUCLEAR CONTROL OF ATPASE PROTEIN 2"/>
    <property type="match status" value="1"/>
</dbReference>
<feature type="compositionally biased region" description="Low complexity" evidence="6">
    <location>
        <begin position="718"/>
        <end position="729"/>
    </location>
</feature>
<dbReference type="InterPro" id="IPR013946">
    <property type="entry name" value="NCA2-like"/>
</dbReference>
<evidence type="ECO:0000256" key="5">
    <source>
        <dbReference type="ARBA" id="ARBA00023136"/>
    </source>
</evidence>
<feature type="compositionally biased region" description="Polar residues" evidence="6">
    <location>
        <begin position="286"/>
        <end position="301"/>
    </location>
</feature>
<evidence type="ECO:0000256" key="1">
    <source>
        <dbReference type="ARBA" id="ARBA00004225"/>
    </source>
</evidence>
<feature type="region of interest" description="Disordered" evidence="6">
    <location>
        <begin position="171"/>
        <end position="232"/>
    </location>
</feature>
<evidence type="ECO:0000313" key="8">
    <source>
        <dbReference type="EMBL" id="VEU44239.1"/>
    </source>
</evidence>
<feature type="compositionally biased region" description="Acidic residues" evidence="6">
    <location>
        <begin position="444"/>
        <end position="461"/>
    </location>
</feature>
<feature type="region of interest" description="Disordered" evidence="6">
    <location>
        <begin position="485"/>
        <end position="505"/>
    </location>
</feature>
<feature type="compositionally biased region" description="Low complexity" evidence="6">
    <location>
        <begin position="97"/>
        <end position="111"/>
    </location>
</feature>
<feature type="region of interest" description="Disordered" evidence="6">
    <location>
        <begin position="1"/>
        <end position="51"/>
    </location>
</feature>
<dbReference type="OrthoDB" id="413313at2759"/>
<evidence type="ECO:0000256" key="4">
    <source>
        <dbReference type="ARBA" id="ARBA00023128"/>
    </source>
</evidence>
<evidence type="ECO:0000256" key="3">
    <source>
        <dbReference type="ARBA" id="ARBA00022989"/>
    </source>
</evidence>
<feature type="region of interest" description="Disordered" evidence="6">
    <location>
        <begin position="520"/>
        <end position="545"/>
    </location>
</feature>
<feature type="region of interest" description="Disordered" evidence="6">
    <location>
        <begin position="436"/>
        <end position="467"/>
    </location>
</feature>
<keyword evidence="5 7" id="KW-0472">Membrane</keyword>
<accession>A0A448ZQB9</accession>
<dbReference type="GO" id="GO:0005741">
    <property type="term" value="C:mitochondrial outer membrane"/>
    <property type="evidence" value="ECO:0007669"/>
    <property type="project" value="TreeGrafter"/>
</dbReference>
<keyword evidence="3 7" id="KW-1133">Transmembrane helix</keyword>
<dbReference type="Proteomes" id="UP000291116">
    <property type="component" value="Unassembled WGS sequence"/>
</dbReference>
<feature type="compositionally biased region" description="Polar residues" evidence="6">
    <location>
        <begin position="223"/>
        <end position="232"/>
    </location>
</feature>
<dbReference type="Pfam" id="PF08637">
    <property type="entry name" value="NCA2"/>
    <property type="match status" value="1"/>
</dbReference>
<proteinExistence type="predicted"/>
<feature type="region of interest" description="Disordered" evidence="6">
    <location>
        <begin position="668"/>
        <end position="730"/>
    </location>
</feature>
<feature type="region of interest" description="Disordered" evidence="6">
    <location>
        <begin position="91"/>
        <end position="115"/>
    </location>
</feature>
<feature type="compositionally biased region" description="Polar residues" evidence="6">
    <location>
        <begin position="490"/>
        <end position="503"/>
    </location>
</feature>
<gene>
    <name evidence="8" type="ORF">PSNMU_V1.4_AUG-EV-PASAV3_0113230</name>
</gene>
<protein>
    <submittedName>
        <fullName evidence="8">Uncharacterized protein</fullName>
    </submittedName>
</protein>
<reference evidence="8 9" key="1">
    <citation type="submission" date="2019-01" db="EMBL/GenBank/DDBJ databases">
        <authorList>
            <person name="Ferrante I. M."/>
        </authorList>
    </citation>
    <scope>NUCLEOTIDE SEQUENCE [LARGE SCALE GENOMIC DNA]</scope>
    <source>
        <strain evidence="8 9">B856</strain>
    </source>
</reference>
<keyword evidence="9" id="KW-1185">Reference proteome</keyword>
<feature type="region of interest" description="Disordered" evidence="6">
    <location>
        <begin position="266"/>
        <end position="301"/>
    </location>
</feature>
<comment type="subcellular location">
    <subcellularLocation>
        <location evidence="1">Mitochondrion membrane</location>
        <topology evidence="1">Multi-pass membrane protein</topology>
    </subcellularLocation>
</comment>
<feature type="transmembrane region" description="Helical" evidence="7">
    <location>
        <begin position="942"/>
        <end position="964"/>
    </location>
</feature>
<keyword evidence="2 7" id="KW-0812">Transmembrane</keyword>
<dbReference type="PANTHER" id="PTHR28234:SF1">
    <property type="entry name" value="NUCLEAR CONTROL OF ATPASE PROTEIN 2"/>
    <property type="match status" value="1"/>
</dbReference>
<evidence type="ECO:0000256" key="2">
    <source>
        <dbReference type="ARBA" id="ARBA00022692"/>
    </source>
</evidence>
<evidence type="ECO:0000313" key="9">
    <source>
        <dbReference type="Proteomes" id="UP000291116"/>
    </source>
</evidence>
<dbReference type="AlphaFoldDB" id="A0A448ZQB9"/>
<organism evidence="8 9">
    <name type="scientific">Pseudo-nitzschia multistriata</name>
    <dbReference type="NCBI Taxonomy" id="183589"/>
    <lineage>
        <taxon>Eukaryota</taxon>
        <taxon>Sar</taxon>
        <taxon>Stramenopiles</taxon>
        <taxon>Ochrophyta</taxon>
        <taxon>Bacillariophyta</taxon>
        <taxon>Bacillariophyceae</taxon>
        <taxon>Bacillariophycidae</taxon>
        <taxon>Bacillariales</taxon>
        <taxon>Bacillariaceae</taxon>
        <taxon>Pseudo-nitzschia</taxon>
    </lineage>
</organism>
<dbReference type="EMBL" id="CAACVS010000631">
    <property type="protein sequence ID" value="VEU44239.1"/>
    <property type="molecule type" value="Genomic_DNA"/>
</dbReference>
<feature type="compositionally biased region" description="Polar residues" evidence="6">
    <location>
        <begin position="183"/>
        <end position="193"/>
    </location>
</feature>
<feature type="compositionally biased region" description="Low complexity" evidence="6">
    <location>
        <begin position="34"/>
        <end position="51"/>
    </location>
</feature>